<dbReference type="HOGENOM" id="CLU_1317496_0_0_1"/>
<sequence length="209" mass="23707">MQNHKCKLQPTDSVYTLPLGSHLSQNNYKPLHYINSANTTYGAIPLPQTTCDKQWNKCDCLPEEGNPEDPVSNNQDPGSTLVEANAQDRRREDTTCSSILRVKLGQVACSQPLKFCSVIFQLENQKAPPEREGNIASRCMPRRLTPQEKAELYNSRPDLNTSSDFFPIISSSSWEGDLRKRHRNTMFACLVSMLSIFVCVVLYYIFNQI</sequence>
<feature type="region of interest" description="Disordered" evidence="1">
    <location>
        <begin position="62"/>
        <end position="89"/>
    </location>
</feature>
<keyword evidence="2" id="KW-0812">Transmembrane</keyword>
<dbReference type="AlphaFoldDB" id="F0WAZ3"/>
<protein>
    <submittedName>
        <fullName evidence="3">AlNc14C48G3853 protein</fullName>
    </submittedName>
    <submittedName>
        <fullName evidence="4">AlNc14C50G3937 protein</fullName>
    </submittedName>
</protein>
<gene>
    <name evidence="3" type="primary">AlNc14C48G3853</name>
    <name evidence="4" type="synonym">AlNc14C50G3937</name>
    <name evidence="3" type="ORF">ALNC14_044580</name>
    <name evidence="4" type="ORF">ALNC14_045550</name>
</gene>
<dbReference type="EMBL" id="FR824095">
    <property type="protein sequence ID" value="CCA18412.1"/>
    <property type="molecule type" value="Genomic_DNA"/>
</dbReference>
<evidence type="ECO:0000313" key="4">
    <source>
        <dbReference type="EMBL" id="CCA18412.1"/>
    </source>
</evidence>
<keyword evidence="2" id="KW-0472">Membrane</keyword>
<name>F0WAZ3_9STRA</name>
<dbReference type="EMBL" id="FR824093">
    <property type="protein sequence ID" value="CCA18315.1"/>
    <property type="molecule type" value="Genomic_DNA"/>
</dbReference>
<reference evidence="3" key="1">
    <citation type="journal article" date="2011" name="PLoS Biol.">
        <title>Gene gain and loss during evolution of obligate parasitism in the white rust pathogen of Arabidopsis thaliana.</title>
        <authorList>
            <person name="Kemen E."/>
            <person name="Gardiner A."/>
            <person name="Schultz-Larsen T."/>
            <person name="Kemen A.C."/>
            <person name="Balmuth A.L."/>
            <person name="Robert-Seilaniantz A."/>
            <person name="Bailey K."/>
            <person name="Holub E."/>
            <person name="Studholme D.J."/>
            <person name="Maclean D."/>
            <person name="Jones J.D."/>
        </authorList>
    </citation>
    <scope>NUCLEOTIDE SEQUENCE</scope>
</reference>
<reference evidence="3" key="2">
    <citation type="submission" date="2011-02" db="EMBL/GenBank/DDBJ databases">
        <authorList>
            <person name="MacLean D."/>
        </authorList>
    </citation>
    <scope>NUCLEOTIDE SEQUENCE</scope>
</reference>
<evidence type="ECO:0000256" key="1">
    <source>
        <dbReference type="SAM" id="MobiDB-lite"/>
    </source>
</evidence>
<keyword evidence="2" id="KW-1133">Transmembrane helix</keyword>
<evidence type="ECO:0000313" key="3">
    <source>
        <dbReference type="EMBL" id="CCA18315.1"/>
    </source>
</evidence>
<feature type="transmembrane region" description="Helical" evidence="2">
    <location>
        <begin position="187"/>
        <end position="206"/>
    </location>
</feature>
<organism evidence="3">
    <name type="scientific">Albugo laibachii Nc14</name>
    <dbReference type="NCBI Taxonomy" id="890382"/>
    <lineage>
        <taxon>Eukaryota</taxon>
        <taxon>Sar</taxon>
        <taxon>Stramenopiles</taxon>
        <taxon>Oomycota</taxon>
        <taxon>Peronosporomycetes</taxon>
        <taxon>Albuginales</taxon>
        <taxon>Albuginaceae</taxon>
        <taxon>Albugo</taxon>
    </lineage>
</organism>
<proteinExistence type="predicted"/>
<accession>F0WAZ3</accession>
<evidence type="ECO:0000256" key="2">
    <source>
        <dbReference type="SAM" id="Phobius"/>
    </source>
</evidence>